<dbReference type="PANTHER" id="PTHR45911:SF4">
    <property type="entry name" value="MULTIPLE C2 AND TRANSMEMBRANE DOMAIN-CONTAINING PROTEIN"/>
    <property type="match status" value="1"/>
</dbReference>
<reference evidence="5 6" key="1">
    <citation type="submission" date="2013-05" db="EMBL/GenBank/DDBJ databases">
        <title>Draft genome of the parasitic nematode Anyclostoma ceylanicum.</title>
        <authorList>
            <person name="Mitreva M."/>
        </authorList>
    </citation>
    <scope>NUCLEOTIDE SEQUENCE [LARGE SCALE GENOMIC DNA]</scope>
</reference>
<organism evidence="5 6">
    <name type="scientific">Ancylostoma ceylanicum</name>
    <dbReference type="NCBI Taxonomy" id="53326"/>
    <lineage>
        <taxon>Eukaryota</taxon>
        <taxon>Metazoa</taxon>
        <taxon>Ecdysozoa</taxon>
        <taxon>Nematoda</taxon>
        <taxon>Chromadorea</taxon>
        <taxon>Rhabditida</taxon>
        <taxon>Rhabditina</taxon>
        <taxon>Rhabditomorpha</taxon>
        <taxon>Strongyloidea</taxon>
        <taxon>Ancylostomatidae</taxon>
        <taxon>Ancylostomatinae</taxon>
        <taxon>Ancylostoma</taxon>
    </lineage>
</organism>
<keyword evidence="2" id="KW-0106">Calcium</keyword>
<dbReference type="GO" id="GO:0030672">
    <property type="term" value="C:synaptic vesicle membrane"/>
    <property type="evidence" value="ECO:0007669"/>
    <property type="project" value="TreeGrafter"/>
</dbReference>
<dbReference type="InterPro" id="IPR035892">
    <property type="entry name" value="C2_domain_sf"/>
</dbReference>
<dbReference type="Gene3D" id="2.60.40.150">
    <property type="entry name" value="C2 domain"/>
    <property type="match status" value="1"/>
</dbReference>
<feature type="domain" description="C2" evidence="4">
    <location>
        <begin position="17"/>
        <end position="133"/>
    </location>
</feature>
<gene>
    <name evidence="5" type="ORF">ANCCEY_07303</name>
</gene>
<dbReference type="EMBL" id="KE124980">
    <property type="protein sequence ID" value="EPB73596.1"/>
    <property type="molecule type" value="Genomic_DNA"/>
</dbReference>
<protein>
    <submittedName>
        <fullName evidence="5">C2 domain protein</fullName>
    </submittedName>
</protein>
<evidence type="ECO:0000259" key="4">
    <source>
        <dbReference type="PROSITE" id="PS50004"/>
    </source>
</evidence>
<feature type="signal peptide" evidence="3">
    <location>
        <begin position="1"/>
        <end position="16"/>
    </location>
</feature>
<dbReference type="PROSITE" id="PS50004">
    <property type="entry name" value="C2"/>
    <property type="match status" value="1"/>
</dbReference>
<dbReference type="CDD" id="cd04042">
    <property type="entry name" value="C2A_MCTP_PRT"/>
    <property type="match status" value="1"/>
</dbReference>
<dbReference type="Proteomes" id="UP000054495">
    <property type="component" value="Unassembled WGS sequence"/>
</dbReference>
<accession>A0A0D6LU66</accession>
<feature type="non-terminal residue" evidence="5">
    <location>
        <position position="1"/>
    </location>
</feature>
<dbReference type="GO" id="GO:0046928">
    <property type="term" value="P:regulation of neurotransmitter secretion"/>
    <property type="evidence" value="ECO:0007669"/>
    <property type="project" value="TreeGrafter"/>
</dbReference>
<proteinExistence type="predicted"/>
<keyword evidence="6" id="KW-1185">Reference proteome</keyword>
<evidence type="ECO:0000256" key="3">
    <source>
        <dbReference type="SAM" id="SignalP"/>
    </source>
</evidence>
<feature type="chain" id="PRO_5002307483" evidence="3">
    <location>
        <begin position="17"/>
        <end position="168"/>
    </location>
</feature>
<evidence type="ECO:0000313" key="5">
    <source>
        <dbReference type="EMBL" id="EPB73596.1"/>
    </source>
</evidence>
<evidence type="ECO:0000256" key="1">
    <source>
        <dbReference type="ARBA" id="ARBA00022723"/>
    </source>
</evidence>
<dbReference type="GO" id="GO:0005509">
    <property type="term" value="F:calcium ion binding"/>
    <property type="evidence" value="ECO:0007669"/>
    <property type="project" value="TreeGrafter"/>
</dbReference>
<dbReference type="Pfam" id="PF00168">
    <property type="entry name" value="C2"/>
    <property type="match status" value="1"/>
</dbReference>
<dbReference type="SMART" id="SM00239">
    <property type="entry name" value="C2"/>
    <property type="match status" value="1"/>
</dbReference>
<dbReference type="PRINTS" id="PR00360">
    <property type="entry name" value="C2DOMAIN"/>
</dbReference>
<dbReference type="AlphaFoldDB" id="A0A0D6LU66"/>
<dbReference type="InterPro" id="IPR000008">
    <property type="entry name" value="C2_dom"/>
</dbReference>
<name>A0A0D6LU66_9BILA</name>
<sequence>CLIFFVLNLYISFSDFLFQPSKPSEDDVTSYVTLLVKIRLKEGQNLAIRDASGSSDPYVKFKYKDRIVYKSSTIFKNLNPIWDEEFQMLADDMTSPIYIEVFDYDRFCTDDFMGSANIDISQVKWFQPLERIVELADEASPEEELGTISLTITVVPLTMDEKDEVRRG</sequence>
<evidence type="ECO:0000256" key="2">
    <source>
        <dbReference type="ARBA" id="ARBA00022837"/>
    </source>
</evidence>
<dbReference type="FunFam" id="2.60.40.150:FF:000256">
    <property type="entry name" value="Predicted protein"/>
    <property type="match status" value="1"/>
</dbReference>
<keyword evidence="3" id="KW-0732">Signal</keyword>
<dbReference type="PANTHER" id="PTHR45911">
    <property type="entry name" value="C2 DOMAIN-CONTAINING PROTEIN"/>
    <property type="match status" value="1"/>
</dbReference>
<keyword evidence="1" id="KW-0479">Metal-binding</keyword>
<evidence type="ECO:0000313" key="6">
    <source>
        <dbReference type="Proteomes" id="UP000054495"/>
    </source>
</evidence>
<dbReference type="SUPFAM" id="SSF49562">
    <property type="entry name" value="C2 domain (Calcium/lipid-binding domain, CaLB)"/>
    <property type="match status" value="1"/>
</dbReference>